<evidence type="ECO:0000256" key="3">
    <source>
        <dbReference type="ARBA" id="ARBA00020170"/>
    </source>
</evidence>
<keyword evidence="7 13" id="KW-0227">DNA damage</keyword>
<dbReference type="InterPro" id="IPR042174">
    <property type="entry name" value="RecF_2"/>
</dbReference>
<name>A0A147ER57_9MICO</name>
<dbReference type="InterPro" id="IPR003593">
    <property type="entry name" value="AAA+_ATPase"/>
</dbReference>
<dbReference type="InterPro" id="IPR018078">
    <property type="entry name" value="DNA-binding_RecF_CS"/>
</dbReference>
<evidence type="ECO:0000256" key="13">
    <source>
        <dbReference type="HAMAP-Rule" id="MF_00365"/>
    </source>
</evidence>
<sequence>MRVAHLSLSDFRNYASAELAMSAGPNLLIGQNGQGKTNLVEAIAYFATLRSHRVSGDAALIRAGQSSAIARMRVRAGEREVRLELQLNQGSPNRAQVNGNTVRPREVTRWFSAVTFAPEDLIIVRGEPSGRRRFLDDALLARHPVASGALSDYERVVRQRTSLLKSARGRGPSALATLPVWDDQLVEYGTQIMLARRELLRDLSAPLRDHYSALVGADHSPRVSMLESVGDARPVPAVSRETPAPEDLSAQAAVSRETLANEFREALSAVRGREIERGVTLVGPHRDDVMLALNGLPVKGFASHGESWSFALSLKLALAELLRNESTAGDPVIILDDVFAELDAARRGRLMRAVADYEQVIVTAAVEGDVPDDVAWRRTRIVAGALQPEAATETSESTDGA</sequence>
<dbReference type="Gene3D" id="3.40.50.300">
    <property type="entry name" value="P-loop containing nucleotide triphosphate hydrolases"/>
    <property type="match status" value="1"/>
</dbReference>
<dbReference type="GO" id="GO:0009432">
    <property type="term" value="P:SOS response"/>
    <property type="evidence" value="ECO:0007669"/>
    <property type="project" value="UniProtKB-UniRule"/>
</dbReference>
<keyword evidence="5 13" id="KW-0235">DNA replication</keyword>
<evidence type="ECO:0000256" key="9">
    <source>
        <dbReference type="ARBA" id="ARBA00023125"/>
    </source>
</evidence>
<comment type="subcellular location">
    <subcellularLocation>
        <location evidence="1 13 14">Cytoplasm</location>
    </subcellularLocation>
</comment>
<evidence type="ECO:0000256" key="11">
    <source>
        <dbReference type="ARBA" id="ARBA00023236"/>
    </source>
</evidence>
<proteinExistence type="inferred from homology"/>
<dbReference type="GO" id="GO:0005524">
    <property type="term" value="F:ATP binding"/>
    <property type="evidence" value="ECO:0007669"/>
    <property type="project" value="UniProtKB-UniRule"/>
</dbReference>
<evidence type="ECO:0000256" key="14">
    <source>
        <dbReference type="RuleBase" id="RU000578"/>
    </source>
</evidence>
<evidence type="ECO:0000256" key="10">
    <source>
        <dbReference type="ARBA" id="ARBA00023204"/>
    </source>
</evidence>
<keyword evidence="4 13" id="KW-0963">Cytoplasm</keyword>
<dbReference type="HAMAP" id="MF_00365">
    <property type="entry name" value="RecF"/>
    <property type="match status" value="1"/>
</dbReference>
<dbReference type="NCBIfam" id="TIGR00611">
    <property type="entry name" value="recf"/>
    <property type="match status" value="1"/>
</dbReference>
<dbReference type="OrthoDB" id="9803889at2"/>
<keyword evidence="8 13" id="KW-0067">ATP-binding</keyword>
<feature type="domain" description="AAA+ ATPase" evidence="15">
    <location>
        <begin position="22"/>
        <end position="389"/>
    </location>
</feature>
<dbReference type="Proteomes" id="UP000070810">
    <property type="component" value="Unassembled WGS sequence"/>
</dbReference>
<dbReference type="InterPro" id="IPR003395">
    <property type="entry name" value="RecF/RecN/SMC_N"/>
</dbReference>
<dbReference type="PANTHER" id="PTHR32182:SF0">
    <property type="entry name" value="DNA REPLICATION AND REPAIR PROTEIN RECF"/>
    <property type="match status" value="1"/>
</dbReference>
<dbReference type="RefSeq" id="WP_058592909.1">
    <property type="nucleotide sequence ID" value="NZ_LDRK01000010.1"/>
</dbReference>
<evidence type="ECO:0000256" key="4">
    <source>
        <dbReference type="ARBA" id="ARBA00022490"/>
    </source>
</evidence>
<dbReference type="AlphaFoldDB" id="A0A147ER57"/>
<dbReference type="PROSITE" id="PS00617">
    <property type="entry name" value="RECF_1"/>
    <property type="match status" value="1"/>
</dbReference>
<dbReference type="GO" id="GO:0006302">
    <property type="term" value="P:double-strand break repair"/>
    <property type="evidence" value="ECO:0007669"/>
    <property type="project" value="TreeGrafter"/>
</dbReference>
<dbReference type="SUPFAM" id="SSF52540">
    <property type="entry name" value="P-loop containing nucleoside triphosphate hydrolases"/>
    <property type="match status" value="1"/>
</dbReference>
<comment type="function">
    <text evidence="12 13 14">The RecF protein is involved in DNA metabolism; it is required for DNA replication and normal SOS inducibility. RecF binds preferentially to single-stranded, linear DNA. It also seems to bind ATP.</text>
</comment>
<organism evidence="16 17">
    <name type="scientific">Leucobacter chromiiresistens</name>
    <dbReference type="NCBI Taxonomy" id="1079994"/>
    <lineage>
        <taxon>Bacteria</taxon>
        <taxon>Bacillati</taxon>
        <taxon>Actinomycetota</taxon>
        <taxon>Actinomycetes</taxon>
        <taxon>Micrococcales</taxon>
        <taxon>Microbacteriaceae</taxon>
        <taxon>Leucobacter</taxon>
    </lineage>
</organism>
<keyword evidence="10 13" id="KW-0234">DNA repair</keyword>
<evidence type="ECO:0000313" key="16">
    <source>
        <dbReference type="EMBL" id="KTR87057.1"/>
    </source>
</evidence>
<dbReference type="GO" id="GO:0000731">
    <property type="term" value="P:DNA synthesis involved in DNA repair"/>
    <property type="evidence" value="ECO:0007669"/>
    <property type="project" value="TreeGrafter"/>
</dbReference>
<accession>A0A147ER57</accession>
<dbReference type="SMART" id="SM00382">
    <property type="entry name" value="AAA"/>
    <property type="match status" value="1"/>
</dbReference>
<dbReference type="PANTHER" id="PTHR32182">
    <property type="entry name" value="DNA REPLICATION AND REPAIR PROTEIN RECF"/>
    <property type="match status" value="1"/>
</dbReference>
<dbReference type="GO" id="GO:0005737">
    <property type="term" value="C:cytoplasm"/>
    <property type="evidence" value="ECO:0007669"/>
    <property type="project" value="UniProtKB-SubCell"/>
</dbReference>
<evidence type="ECO:0000256" key="12">
    <source>
        <dbReference type="ARBA" id="ARBA00025401"/>
    </source>
</evidence>
<evidence type="ECO:0000256" key="5">
    <source>
        <dbReference type="ARBA" id="ARBA00022705"/>
    </source>
</evidence>
<dbReference type="InterPro" id="IPR027417">
    <property type="entry name" value="P-loop_NTPase"/>
</dbReference>
<keyword evidence="17" id="KW-1185">Reference proteome</keyword>
<evidence type="ECO:0000256" key="7">
    <source>
        <dbReference type="ARBA" id="ARBA00022763"/>
    </source>
</evidence>
<dbReference type="InterPro" id="IPR001238">
    <property type="entry name" value="DNA-binding_RecF"/>
</dbReference>
<protein>
    <recommendedName>
        <fullName evidence="3 13">DNA replication and repair protein RecF</fullName>
    </recommendedName>
</protein>
<dbReference type="GO" id="GO:0003697">
    <property type="term" value="F:single-stranded DNA binding"/>
    <property type="evidence" value="ECO:0007669"/>
    <property type="project" value="UniProtKB-UniRule"/>
</dbReference>
<evidence type="ECO:0000256" key="8">
    <source>
        <dbReference type="ARBA" id="ARBA00022840"/>
    </source>
</evidence>
<keyword evidence="9 13" id="KW-0238">DNA-binding</keyword>
<evidence type="ECO:0000256" key="1">
    <source>
        <dbReference type="ARBA" id="ARBA00004496"/>
    </source>
</evidence>
<dbReference type="GO" id="GO:0006260">
    <property type="term" value="P:DNA replication"/>
    <property type="evidence" value="ECO:0007669"/>
    <property type="project" value="UniProtKB-UniRule"/>
</dbReference>
<evidence type="ECO:0000256" key="2">
    <source>
        <dbReference type="ARBA" id="ARBA00008016"/>
    </source>
</evidence>
<evidence type="ECO:0000256" key="6">
    <source>
        <dbReference type="ARBA" id="ARBA00022741"/>
    </source>
</evidence>
<keyword evidence="6 13" id="KW-0547">Nucleotide-binding</keyword>
<comment type="similarity">
    <text evidence="2 13 14">Belongs to the RecF family.</text>
</comment>
<evidence type="ECO:0000259" key="15">
    <source>
        <dbReference type="SMART" id="SM00382"/>
    </source>
</evidence>
<gene>
    <name evidence="13" type="primary">recF</name>
    <name evidence="16" type="ORF">NS354_01790</name>
</gene>
<dbReference type="EMBL" id="LDRK01000010">
    <property type="protein sequence ID" value="KTR87057.1"/>
    <property type="molecule type" value="Genomic_DNA"/>
</dbReference>
<dbReference type="PROSITE" id="PS00618">
    <property type="entry name" value="RECF_2"/>
    <property type="match status" value="1"/>
</dbReference>
<dbReference type="Gene3D" id="1.20.1050.90">
    <property type="entry name" value="RecF/RecN/SMC, N-terminal domain"/>
    <property type="match status" value="1"/>
</dbReference>
<reference evidence="16 17" key="1">
    <citation type="journal article" date="2016" name="Front. Microbiol.">
        <title>Genomic Resource of Rice Seed Associated Bacteria.</title>
        <authorList>
            <person name="Midha S."/>
            <person name="Bansal K."/>
            <person name="Sharma S."/>
            <person name="Kumar N."/>
            <person name="Patil P.P."/>
            <person name="Chaudhry V."/>
            <person name="Patil P.B."/>
        </authorList>
    </citation>
    <scope>NUCLEOTIDE SEQUENCE [LARGE SCALE GENOMIC DNA]</scope>
    <source>
        <strain evidence="16 17">NS354</strain>
    </source>
</reference>
<dbReference type="Pfam" id="PF02463">
    <property type="entry name" value="SMC_N"/>
    <property type="match status" value="1"/>
</dbReference>
<evidence type="ECO:0000313" key="17">
    <source>
        <dbReference type="Proteomes" id="UP000070810"/>
    </source>
</evidence>
<keyword evidence="11 13" id="KW-0742">SOS response</keyword>
<feature type="binding site" evidence="13">
    <location>
        <begin position="30"/>
        <end position="37"/>
    </location>
    <ligand>
        <name>ATP</name>
        <dbReference type="ChEBI" id="CHEBI:30616"/>
    </ligand>
</feature>
<dbReference type="PATRIC" id="fig|1079994.3.peg.54"/>
<comment type="caution">
    <text evidence="16">The sequence shown here is derived from an EMBL/GenBank/DDBJ whole genome shotgun (WGS) entry which is preliminary data.</text>
</comment>